<dbReference type="PANTHER" id="PTHR44858:SF1">
    <property type="entry name" value="UDP-N-ACETYLGLUCOSAMINE--PEPTIDE N-ACETYLGLUCOSAMINYLTRANSFERASE SPINDLY-RELATED"/>
    <property type="match status" value="1"/>
</dbReference>
<feature type="repeat" description="TPR" evidence="3">
    <location>
        <begin position="475"/>
        <end position="508"/>
    </location>
</feature>
<dbReference type="PROSITE" id="PS50005">
    <property type="entry name" value="TPR"/>
    <property type="match status" value="6"/>
</dbReference>
<dbReference type="SUPFAM" id="SSF54695">
    <property type="entry name" value="POZ domain"/>
    <property type="match status" value="1"/>
</dbReference>
<dbReference type="InterPro" id="IPR011705">
    <property type="entry name" value="BACK"/>
</dbReference>
<dbReference type="InterPro" id="IPR050498">
    <property type="entry name" value="Ycf3"/>
</dbReference>
<evidence type="ECO:0000256" key="1">
    <source>
        <dbReference type="ARBA" id="ARBA00022737"/>
    </source>
</evidence>
<evidence type="ECO:0000256" key="2">
    <source>
        <dbReference type="ARBA" id="ARBA00022803"/>
    </source>
</evidence>
<keyword evidence="2 3" id="KW-0802">TPR repeat</keyword>
<gene>
    <name evidence="5" type="ORF">C2G38_2197190</name>
</gene>
<organism evidence="5 6">
    <name type="scientific">Gigaspora rosea</name>
    <dbReference type="NCBI Taxonomy" id="44941"/>
    <lineage>
        <taxon>Eukaryota</taxon>
        <taxon>Fungi</taxon>
        <taxon>Fungi incertae sedis</taxon>
        <taxon>Mucoromycota</taxon>
        <taxon>Glomeromycotina</taxon>
        <taxon>Glomeromycetes</taxon>
        <taxon>Diversisporales</taxon>
        <taxon>Gigasporaceae</taxon>
        <taxon>Gigaspora</taxon>
    </lineage>
</organism>
<feature type="repeat" description="TPR" evidence="3">
    <location>
        <begin position="543"/>
        <end position="576"/>
    </location>
</feature>
<dbReference type="Proteomes" id="UP000266673">
    <property type="component" value="Unassembled WGS sequence"/>
</dbReference>
<dbReference type="InterPro" id="IPR011333">
    <property type="entry name" value="SKP1/BTB/POZ_sf"/>
</dbReference>
<dbReference type="Gene3D" id="3.30.710.10">
    <property type="entry name" value="Potassium Channel Kv1.1, Chain A"/>
    <property type="match status" value="1"/>
</dbReference>
<dbReference type="SUPFAM" id="SSF48439">
    <property type="entry name" value="Protein prenylyltransferase"/>
    <property type="match status" value="1"/>
</dbReference>
<accession>A0A397UU74</accession>
<feature type="repeat" description="TPR" evidence="3">
    <location>
        <begin position="441"/>
        <end position="474"/>
    </location>
</feature>
<proteinExistence type="predicted"/>
<feature type="domain" description="BTB" evidence="4">
    <location>
        <begin position="58"/>
        <end position="119"/>
    </location>
</feature>
<dbReference type="OrthoDB" id="1926212at2759"/>
<dbReference type="PANTHER" id="PTHR44858">
    <property type="entry name" value="TETRATRICOPEPTIDE REPEAT PROTEIN 6"/>
    <property type="match status" value="1"/>
</dbReference>
<evidence type="ECO:0000259" key="4">
    <source>
        <dbReference type="PROSITE" id="PS50097"/>
    </source>
</evidence>
<dbReference type="InterPro" id="IPR011990">
    <property type="entry name" value="TPR-like_helical_dom_sf"/>
</dbReference>
<dbReference type="AlphaFoldDB" id="A0A397UU74"/>
<dbReference type="Gene3D" id="1.25.40.10">
    <property type="entry name" value="Tetratricopeptide repeat domain"/>
    <property type="match status" value="2"/>
</dbReference>
<dbReference type="InterPro" id="IPR019734">
    <property type="entry name" value="TPR_rpt"/>
</dbReference>
<dbReference type="InterPro" id="IPR000210">
    <property type="entry name" value="BTB/POZ_dom"/>
</dbReference>
<dbReference type="EMBL" id="QKWP01000901">
    <property type="protein sequence ID" value="RIB13675.1"/>
    <property type="molecule type" value="Genomic_DNA"/>
</dbReference>
<dbReference type="Pfam" id="PF00651">
    <property type="entry name" value="BTB"/>
    <property type="match status" value="1"/>
</dbReference>
<dbReference type="InterPro" id="IPR013105">
    <property type="entry name" value="TPR_2"/>
</dbReference>
<evidence type="ECO:0000256" key="3">
    <source>
        <dbReference type="PROSITE-ProRule" id="PRU00339"/>
    </source>
</evidence>
<feature type="repeat" description="TPR" evidence="3">
    <location>
        <begin position="509"/>
        <end position="542"/>
    </location>
</feature>
<comment type="caution">
    <text evidence="5">The sequence shown here is derived from an EMBL/GenBank/DDBJ whole genome shotgun (WGS) entry which is preliminary data.</text>
</comment>
<feature type="repeat" description="TPR" evidence="3">
    <location>
        <begin position="577"/>
        <end position="610"/>
    </location>
</feature>
<dbReference type="Pfam" id="PF07707">
    <property type="entry name" value="BACK"/>
    <property type="match status" value="1"/>
</dbReference>
<evidence type="ECO:0000313" key="5">
    <source>
        <dbReference type="EMBL" id="RIB13675.1"/>
    </source>
</evidence>
<protein>
    <recommendedName>
        <fullName evidence="4">BTB domain-containing protein</fullName>
    </recommendedName>
</protein>
<keyword evidence="6" id="KW-1185">Reference proteome</keyword>
<dbReference type="Pfam" id="PF13414">
    <property type="entry name" value="TPR_11"/>
    <property type="match status" value="1"/>
</dbReference>
<dbReference type="SMART" id="SM00028">
    <property type="entry name" value="TPR"/>
    <property type="match status" value="7"/>
</dbReference>
<sequence length="694" mass="80240">MIFYIATNYIDYFDLYIFIKAQSPEVRNYLTIFRIMVANFFEQLSNNLNELLKNNNEYNVIIEVGQTPNTQLFKAHSIILNSRCLYFKDKLGTITYNNNNVKIIKQANVSIEVFDIIINGTIYLENVNASVIFELLIASNEFHLEELIKHVQSFLIENNAPWLRLNFSHVYQISFKDENLKDLQQFYANIIAKHPSIIFDSNEFLDLSDNILIFILKLDDLQMDEGKIWDYTIKWGIAQNPSLPSNRDRWSDEHFLVLKNTLQNCLPLIRYFHISGEDISKNVWPYRKILDPTLWADIMLKFIAPNSPITSRVLPPRVSTLLPRDKMSISKMANCASSIPIVDNELDSNIPNDDNNWATHVPIDDNNWSPIDNNNWAPKIPIDGFPSNFQSNNSNVNITDNNWGSFSLKYNGLNVDNNISPQFNDPDPNADKFSEIQYNKASELRKRGEAYHTLDEFKKAIKTLTKSLEIEPNNAFALKTRGDAYRKMKKYKESLADLTKSLEIEPNDFFALASRGSTYLLLNKYNESLSDLNKSLKIDPNNALALRRRGNTLYMMGRYEDSLVDLNKSLEIKPNDVDALASRGGTFRMLGRYEESLEDLNKSLNIKPKNVIALRDRGSTYRKLDRYNESLVDLNKSLELEPDNAFALACRGVTYRMMGKYKESFADLEKSIKINRNGSWAMEQYELTKYLLKK</sequence>
<dbReference type="Pfam" id="PF07719">
    <property type="entry name" value="TPR_2"/>
    <property type="match status" value="1"/>
</dbReference>
<name>A0A397UU74_9GLOM</name>
<keyword evidence="1" id="KW-0677">Repeat</keyword>
<dbReference type="Pfam" id="PF13181">
    <property type="entry name" value="TPR_8"/>
    <property type="match status" value="3"/>
</dbReference>
<reference evidence="5 6" key="1">
    <citation type="submission" date="2018-06" db="EMBL/GenBank/DDBJ databases">
        <title>Comparative genomics reveals the genomic features of Rhizophagus irregularis, R. cerebriforme, R. diaphanum and Gigaspora rosea, and their symbiotic lifestyle signature.</title>
        <authorList>
            <person name="Morin E."/>
            <person name="San Clemente H."/>
            <person name="Chen E.C.H."/>
            <person name="De La Providencia I."/>
            <person name="Hainaut M."/>
            <person name="Kuo A."/>
            <person name="Kohler A."/>
            <person name="Murat C."/>
            <person name="Tang N."/>
            <person name="Roy S."/>
            <person name="Loubradou J."/>
            <person name="Henrissat B."/>
            <person name="Grigoriev I.V."/>
            <person name="Corradi N."/>
            <person name="Roux C."/>
            <person name="Martin F.M."/>
        </authorList>
    </citation>
    <scope>NUCLEOTIDE SEQUENCE [LARGE SCALE GENOMIC DNA]</scope>
    <source>
        <strain evidence="5 6">DAOM 194757</strain>
    </source>
</reference>
<dbReference type="PROSITE" id="PS50097">
    <property type="entry name" value="BTB"/>
    <property type="match status" value="1"/>
</dbReference>
<evidence type="ECO:0000313" key="6">
    <source>
        <dbReference type="Proteomes" id="UP000266673"/>
    </source>
</evidence>
<feature type="repeat" description="TPR" evidence="3">
    <location>
        <begin position="611"/>
        <end position="644"/>
    </location>
</feature>